<keyword evidence="13" id="KW-1185">Reference proteome</keyword>
<dbReference type="SUPFAM" id="SSF49899">
    <property type="entry name" value="Concanavalin A-like lectins/glucanases"/>
    <property type="match status" value="1"/>
</dbReference>
<evidence type="ECO:0000256" key="4">
    <source>
        <dbReference type="ARBA" id="ARBA00022968"/>
    </source>
</evidence>
<keyword evidence="3 10" id="KW-0812">Transmembrane</keyword>
<dbReference type="GO" id="GO:0005789">
    <property type="term" value="C:endoplasmic reticulum membrane"/>
    <property type="evidence" value="ECO:0007669"/>
    <property type="project" value="TreeGrafter"/>
</dbReference>
<evidence type="ECO:0000313" key="13">
    <source>
        <dbReference type="Proteomes" id="UP000076871"/>
    </source>
</evidence>
<keyword evidence="8" id="KW-0961">Cell wall biogenesis/degradation</keyword>
<evidence type="ECO:0000256" key="7">
    <source>
        <dbReference type="ARBA" id="ARBA00023180"/>
    </source>
</evidence>
<organism evidence="12 13">
    <name type="scientific">Laetiporus sulphureus 93-53</name>
    <dbReference type="NCBI Taxonomy" id="1314785"/>
    <lineage>
        <taxon>Eukaryota</taxon>
        <taxon>Fungi</taxon>
        <taxon>Dikarya</taxon>
        <taxon>Basidiomycota</taxon>
        <taxon>Agaricomycotina</taxon>
        <taxon>Agaricomycetes</taxon>
        <taxon>Polyporales</taxon>
        <taxon>Laetiporus</taxon>
    </lineage>
</organism>
<protein>
    <submittedName>
        <fullName evidence="12">Glycoside hydrolase family 16 protein</fullName>
    </submittedName>
</protein>
<keyword evidence="6 10" id="KW-0472">Membrane</keyword>
<dbReference type="Pfam" id="PF03935">
    <property type="entry name" value="SKN1_KRE6_Sbg1"/>
    <property type="match status" value="1"/>
</dbReference>
<evidence type="ECO:0000256" key="3">
    <source>
        <dbReference type="ARBA" id="ARBA00022692"/>
    </source>
</evidence>
<evidence type="ECO:0000256" key="8">
    <source>
        <dbReference type="ARBA" id="ARBA00023316"/>
    </source>
</evidence>
<name>A0A165FQ62_9APHY</name>
<dbReference type="STRING" id="1314785.A0A165FQ62"/>
<dbReference type="FunFam" id="2.60.120.200:FF:000140">
    <property type="entry name" value="Beta-glucan synthesis-associated protein"/>
    <property type="match status" value="1"/>
</dbReference>
<dbReference type="PANTHER" id="PTHR31361">
    <property type="entry name" value="BETA-GLUCAN SYNTHESIS-ASSOCIATED PROTEIN KRE6-RELATED"/>
    <property type="match status" value="1"/>
</dbReference>
<dbReference type="GO" id="GO:0015926">
    <property type="term" value="F:glucosidase activity"/>
    <property type="evidence" value="ECO:0007669"/>
    <property type="project" value="TreeGrafter"/>
</dbReference>
<dbReference type="FunFam" id="2.60.120.200:FF:000135">
    <property type="entry name" value="Related to KRE6-glucan synthase subunit"/>
    <property type="match status" value="1"/>
</dbReference>
<dbReference type="GeneID" id="63822612"/>
<evidence type="ECO:0000256" key="6">
    <source>
        <dbReference type="ARBA" id="ARBA00023136"/>
    </source>
</evidence>
<evidence type="ECO:0000256" key="2">
    <source>
        <dbReference type="ARBA" id="ARBA00010962"/>
    </source>
</evidence>
<comment type="subcellular location">
    <subcellularLocation>
        <location evidence="1">Membrane</location>
        <topology evidence="1">Single-pass type II membrane protein</topology>
    </subcellularLocation>
</comment>
<evidence type="ECO:0000259" key="11">
    <source>
        <dbReference type="PROSITE" id="PS51762"/>
    </source>
</evidence>
<dbReference type="OrthoDB" id="412647at2759"/>
<reference evidence="12 13" key="1">
    <citation type="journal article" date="2016" name="Mol. Biol. Evol.">
        <title>Comparative Genomics of Early-Diverging Mushroom-Forming Fungi Provides Insights into the Origins of Lignocellulose Decay Capabilities.</title>
        <authorList>
            <person name="Nagy L.G."/>
            <person name="Riley R."/>
            <person name="Tritt A."/>
            <person name="Adam C."/>
            <person name="Daum C."/>
            <person name="Floudas D."/>
            <person name="Sun H."/>
            <person name="Yadav J.S."/>
            <person name="Pangilinan J."/>
            <person name="Larsson K.H."/>
            <person name="Matsuura K."/>
            <person name="Barry K."/>
            <person name="Labutti K."/>
            <person name="Kuo R."/>
            <person name="Ohm R.A."/>
            <person name="Bhattacharya S.S."/>
            <person name="Shirouzu T."/>
            <person name="Yoshinaga Y."/>
            <person name="Martin F.M."/>
            <person name="Grigoriev I.V."/>
            <person name="Hibbett D.S."/>
        </authorList>
    </citation>
    <scope>NUCLEOTIDE SEQUENCE [LARGE SCALE GENOMIC DNA]</scope>
    <source>
        <strain evidence="12 13">93-53</strain>
    </source>
</reference>
<keyword evidence="12" id="KW-0378">Hydrolase</keyword>
<feature type="compositionally biased region" description="Low complexity" evidence="9">
    <location>
        <begin position="1"/>
        <end position="32"/>
    </location>
</feature>
<evidence type="ECO:0000256" key="9">
    <source>
        <dbReference type="SAM" id="MobiDB-lite"/>
    </source>
</evidence>
<dbReference type="Gene3D" id="2.60.120.200">
    <property type="match status" value="2"/>
</dbReference>
<dbReference type="FunCoup" id="A0A165FQ62">
    <property type="interactions" value="81"/>
</dbReference>
<dbReference type="InterPro" id="IPR000757">
    <property type="entry name" value="Beta-glucanase-like"/>
</dbReference>
<evidence type="ECO:0000256" key="5">
    <source>
        <dbReference type="ARBA" id="ARBA00022989"/>
    </source>
</evidence>
<dbReference type="CDD" id="cd02180">
    <property type="entry name" value="GH16_fungal_KRE6_glucanase"/>
    <property type="match status" value="1"/>
</dbReference>
<evidence type="ECO:0000256" key="1">
    <source>
        <dbReference type="ARBA" id="ARBA00004606"/>
    </source>
</evidence>
<dbReference type="InterPro" id="IPR005629">
    <property type="entry name" value="Skn1/Kre6/Sbg1"/>
</dbReference>
<feature type="compositionally biased region" description="Polar residues" evidence="9">
    <location>
        <begin position="50"/>
        <end position="60"/>
    </location>
</feature>
<evidence type="ECO:0000313" key="12">
    <source>
        <dbReference type="EMBL" id="KZT09309.1"/>
    </source>
</evidence>
<dbReference type="PANTHER" id="PTHR31361:SF15">
    <property type="entry name" value="GH16 DOMAIN-CONTAINING PROTEIN"/>
    <property type="match status" value="1"/>
</dbReference>
<dbReference type="RefSeq" id="XP_040767049.1">
    <property type="nucleotide sequence ID" value="XM_040905582.1"/>
</dbReference>
<dbReference type="InterPro" id="IPR013320">
    <property type="entry name" value="ConA-like_dom_sf"/>
</dbReference>
<evidence type="ECO:0000256" key="10">
    <source>
        <dbReference type="SAM" id="Phobius"/>
    </source>
</evidence>
<feature type="region of interest" description="Disordered" evidence="9">
    <location>
        <begin position="1"/>
        <end position="64"/>
    </location>
</feature>
<proteinExistence type="inferred from homology"/>
<feature type="transmembrane region" description="Helical" evidence="10">
    <location>
        <begin position="170"/>
        <end position="193"/>
    </location>
</feature>
<dbReference type="PROSITE" id="PS51762">
    <property type="entry name" value="GH16_2"/>
    <property type="match status" value="1"/>
</dbReference>
<accession>A0A165FQ62</accession>
<dbReference type="GO" id="GO:0031505">
    <property type="term" value="P:fungal-type cell wall organization"/>
    <property type="evidence" value="ECO:0007669"/>
    <property type="project" value="TreeGrafter"/>
</dbReference>
<keyword evidence="7" id="KW-0325">Glycoprotein</keyword>
<gene>
    <name evidence="12" type="ORF">LAESUDRAFT_675170</name>
</gene>
<comment type="similarity">
    <text evidence="2">Belongs to the SKN1/KRE6 family.</text>
</comment>
<dbReference type="EMBL" id="KV427612">
    <property type="protein sequence ID" value="KZT09309.1"/>
    <property type="molecule type" value="Genomic_DNA"/>
</dbReference>
<dbReference type="GO" id="GO:0005886">
    <property type="term" value="C:plasma membrane"/>
    <property type="evidence" value="ECO:0007669"/>
    <property type="project" value="TreeGrafter"/>
</dbReference>
<sequence>MAAPQRRVQPPVQQYYAVPQSPQNALRSQYSLPPQPMPQPTPQPQASSSYDSRTNPNNNDTTYGVATGAIGGGYGPYSFNPAVANSNGRYGSSRFSAAVSETSVGTGGDLTVNTTTPIIGSSTVQTYPYMWDTKDPDLDDALHNPDPIRDAAMERSCTVFSARGWLNMSALVILVLALLTLFAGYPIIAYYAYPTLKSSGYNLGGINGSGQVPKLNIPTLIDKDTPSTAKSWTSPEGTKYSLVFSDEFETDGRTFWSGDDPFWEAVDFNYWPTGDLEWYTPTQVTTEGGKLVLTMEEVENHNLNFRSAMLQSWNKFCFTTGYIEVSVSVPGSPMAPGFWPAIWTMGNLGRAGYGATTQGTWPFSYDSCDVGTFPNQTYSNNTPTAAEGLSFQPGQKLSACTCEGGDHPGPSVNVGRGVPEIDVFEAQVDVSVWRGQVSQSMQIAPYNYDYEFDNSSSVTTIYDSDITSLNSYKGGQYQQAVSAVTYINSSVYNNSEYSIYGYEWYSNPKARSDGFIKWYSSGEESWQVTAGSIAADETVEISDRLIPEEPMYIVMNFGMSPGFQAQDWMHLEFPAKMYIDYIRVYQQDGVTDGTTCNPPSYPTTDYINDHLNAYSDANLTTWAQAGYDFPANSLYNGC</sequence>
<dbReference type="Proteomes" id="UP000076871">
    <property type="component" value="Unassembled WGS sequence"/>
</dbReference>
<dbReference type="AlphaFoldDB" id="A0A165FQ62"/>
<dbReference type="GO" id="GO:0006078">
    <property type="term" value="P:(1-&gt;6)-beta-D-glucan biosynthetic process"/>
    <property type="evidence" value="ECO:0007669"/>
    <property type="project" value="TreeGrafter"/>
</dbReference>
<keyword evidence="4" id="KW-0735">Signal-anchor</keyword>
<dbReference type="InParanoid" id="A0A165FQ62"/>
<keyword evidence="5 10" id="KW-1133">Transmembrane helix</keyword>
<feature type="compositionally biased region" description="Pro residues" evidence="9">
    <location>
        <begin position="33"/>
        <end position="43"/>
    </location>
</feature>
<feature type="domain" description="GH16" evidence="11">
    <location>
        <begin position="227"/>
        <end position="590"/>
    </location>
</feature>